<accession>A0A367FS91</accession>
<comment type="caution">
    <text evidence="5">The sequence shown here is derived from an EMBL/GenBank/DDBJ whole genome shotgun (WGS) entry which is preliminary data.</text>
</comment>
<keyword evidence="2" id="KW-0813">Transport</keyword>
<evidence type="ECO:0000256" key="1">
    <source>
        <dbReference type="ARBA" id="ARBA00010333"/>
    </source>
</evidence>
<dbReference type="InterPro" id="IPR051455">
    <property type="entry name" value="Bact_solute-bind_prot3"/>
</dbReference>
<dbReference type="SUPFAM" id="SSF53850">
    <property type="entry name" value="Periplasmic binding protein-like II"/>
    <property type="match status" value="1"/>
</dbReference>
<dbReference type="EMBL" id="QOIL01000002">
    <property type="protein sequence ID" value="RCG32560.1"/>
    <property type="molecule type" value="Genomic_DNA"/>
</dbReference>
<dbReference type="GO" id="GO:0030288">
    <property type="term" value="C:outer membrane-bounded periplasmic space"/>
    <property type="evidence" value="ECO:0007669"/>
    <property type="project" value="TreeGrafter"/>
</dbReference>
<evidence type="ECO:0000313" key="6">
    <source>
        <dbReference type="Proteomes" id="UP000253094"/>
    </source>
</evidence>
<dbReference type="OrthoDB" id="4963533at2"/>
<dbReference type="AlphaFoldDB" id="A0A367FS91"/>
<evidence type="ECO:0000259" key="4">
    <source>
        <dbReference type="SMART" id="SM00062"/>
    </source>
</evidence>
<protein>
    <recommendedName>
        <fullName evidence="4">Solute-binding protein family 3/N-terminal domain-containing protein</fullName>
    </recommendedName>
</protein>
<dbReference type="GO" id="GO:0005576">
    <property type="term" value="C:extracellular region"/>
    <property type="evidence" value="ECO:0007669"/>
    <property type="project" value="TreeGrafter"/>
</dbReference>
<dbReference type="PANTHER" id="PTHR30085:SF6">
    <property type="entry name" value="ABC TRANSPORTER GLUTAMINE-BINDING PROTEIN GLNH"/>
    <property type="match status" value="1"/>
</dbReference>
<dbReference type="InterPro" id="IPR001638">
    <property type="entry name" value="Solute-binding_3/MltF_N"/>
</dbReference>
<evidence type="ECO:0000313" key="5">
    <source>
        <dbReference type="EMBL" id="RCG32560.1"/>
    </source>
</evidence>
<feature type="domain" description="Solute-binding protein family 3/N-terminal" evidence="4">
    <location>
        <begin position="50"/>
        <end position="261"/>
    </location>
</feature>
<name>A0A367FS91_9ACTN</name>
<gene>
    <name evidence="5" type="ORF">DQ384_03440</name>
</gene>
<keyword evidence="6" id="KW-1185">Reference proteome</keyword>
<evidence type="ECO:0000256" key="3">
    <source>
        <dbReference type="ARBA" id="ARBA00022729"/>
    </source>
</evidence>
<dbReference type="GO" id="GO:0006865">
    <property type="term" value="P:amino acid transport"/>
    <property type="evidence" value="ECO:0007669"/>
    <property type="project" value="TreeGrafter"/>
</dbReference>
<dbReference type="SMART" id="SM00062">
    <property type="entry name" value="PBPb"/>
    <property type="match status" value="1"/>
</dbReference>
<evidence type="ECO:0000256" key="2">
    <source>
        <dbReference type="ARBA" id="ARBA00022448"/>
    </source>
</evidence>
<sequence>MSRTRPATPPPARRRPGARLPSVPALRWVLLAGLFATPTVLAGCGGGHGSLVIGVRPGRPGLADVSPSGGYAGFEIEVAGYVARRLGYRDDQVRYVTAPGSPPADLAMGEPLPVDAPGPPSVAGPYLVSGQDILAGAGDMTVRRLRDLTQKRVCTASPAPLVARFGAAWQRAFLTVSTAEDCARRLASGRVHAVTGDAAVLAGLAARSPEAVRLVGRTFSREGYGIAVARDDLRAGVDDALRAMFDDGAWRRAVIRHLGSLAAKYPVPPALRTYPGPRSAP</sequence>
<proteinExistence type="inferred from homology"/>
<comment type="similarity">
    <text evidence="1">Belongs to the bacterial solute-binding protein 3 family.</text>
</comment>
<dbReference type="Proteomes" id="UP000253094">
    <property type="component" value="Unassembled WGS sequence"/>
</dbReference>
<dbReference type="PANTHER" id="PTHR30085">
    <property type="entry name" value="AMINO ACID ABC TRANSPORTER PERMEASE"/>
    <property type="match status" value="1"/>
</dbReference>
<organism evidence="5 6">
    <name type="scientific">Sphaerisporangium album</name>
    <dbReference type="NCBI Taxonomy" id="509200"/>
    <lineage>
        <taxon>Bacteria</taxon>
        <taxon>Bacillati</taxon>
        <taxon>Actinomycetota</taxon>
        <taxon>Actinomycetes</taxon>
        <taxon>Streptosporangiales</taxon>
        <taxon>Streptosporangiaceae</taxon>
        <taxon>Sphaerisporangium</taxon>
    </lineage>
</organism>
<reference evidence="5 6" key="1">
    <citation type="submission" date="2018-06" db="EMBL/GenBank/DDBJ databases">
        <title>Sphaerisporangium craniellae sp. nov., isolated from a marine sponge in the South China Sea.</title>
        <authorList>
            <person name="Li L."/>
        </authorList>
    </citation>
    <scope>NUCLEOTIDE SEQUENCE [LARGE SCALE GENOMIC DNA]</scope>
    <source>
        <strain evidence="5 6">CCTCC AA 208026</strain>
    </source>
</reference>
<dbReference type="Gene3D" id="3.40.190.10">
    <property type="entry name" value="Periplasmic binding protein-like II"/>
    <property type="match status" value="3"/>
</dbReference>
<keyword evidence="3" id="KW-0732">Signal</keyword>